<dbReference type="PANTHER" id="PTHR43156:SF2">
    <property type="entry name" value="STAGE II SPORULATION PROTEIN E"/>
    <property type="match status" value="1"/>
</dbReference>
<dbReference type="CDD" id="cd07043">
    <property type="entry name" value="STAS_anti-anti-sigma_factors"/>
    <property type="match status" value="1"/>
</dbReference>
<gene>
    <name evidence="3" type="ORF">METZ01_LOCUS242244</name>
</gene>
<dbReference type="PROSITE" id="PS50801">
    <property type="entry name" value="STAS"/>
    <property type="match status" value="1"/>
</dbReference>
<evidence type="ECO:0000259" key="2">
    <source>
        <dbReference type="PROSITE" id="PS50801"/>
    </source>
</evidence>
<dbReference type="GO" id="GO:0016791">
    <property type="term" value="F:phosphatase activity"/>
    <property type="evidence" value="ECO:0007669"/>
    <property type="project" value="TreeGrafter"/>
</dbReference>
<feature type="non-terminal residue" evidence="3">
    <location>
        <position position="431"/>
    </location>
</feature>
<name>A0A382HQ47_9ZZZZ</name>
<dbReference type="InterPro" id="IPR036513">
    <property type="entry name" value="STAS_dom_sf"/>
</dbReference>
<feature type="domain" description="STAS" evidence="2">
    <location>
        <begin position="265"/>
        <end position="367"/>
    </location>
</feature>
<dbReference type="SUPFAM" id="SSF52091">
    <property type="entry name" value="SpoIIaa-like"/>
    <property type="match status" value="1"/>
</dbReference>
<keyword evidence="1" id="KW-0378">Hydrolase</keyword>
<dbReference type="Pfam" id="PF13466">
    <property type="entry name" value="STAS_2"/>
    <property type="match status" value="1"/>
</dbReference>
<dbReference type="EMBL" id="UINC01062607">
    <property type="protein sequence ID" value="SVB89390.1"/>
    <property type="molecule type" value="Genomic_DNA"/>
</dbReference>
<sequence length="431" mass="47196">MKRDLYMAQAIQDTLLPSEPPQLDRYRTRSLCVPGEKVGGDLYDVVRLNARQVMFYVADAAGHGVSAAILALLFKHRLRLFDPTGATLSPAAILGQMNEVLVNEISAPGVFVTAIFCLLDIENGKLIFASAGHPPLLVHEAHGRVKMFEHTGPALGLYGNAVFAEREILVKEADRILLYTDGVFDTTENRPLNQDQLIQEFQTVEDRSLVLERILNKARGDQPSAVRDDLTLLLLEASPGVSRFDHSTNFADEDMSSISGDPSVSRISQAKAEGLTVLVLEGRMTWEYSQTFFDAVIGSLDRGVGVIVDLSRCIHMDSAVLGTLHELVESAEKTVVGSKVKIQDASRSLVTTFAELGMNSVLRSVQMQSIAIPMTRTAVKASDGNLGRQQMRLLKAHEALASLNDTNRDQFALVVDDLREHLTYSSGMTSS</sequence>
<evidence type="ECO:0000313" key="3">
    <source>
        <dbReference type="EMBL" id="SVB89390.1"/>
    </source>
</evidence>
<dbReference type="SMART" id="SM00331">
    <property type="entry name" value="PP2C_SIG"/>
    <property type="match status" value="1"/>
</dbReference>
<dbReference type="InterPro" id="IPR058548">
    <property type="entry name" value="MlaB-like_STAS"/>
</dbReference>
<dbReference type="InterPro" id="IPR002645">
    <property type="entry name" value="STAS_dom"/>
</dbReference>
<dbReference type="Pfam" id="PF07228">
    <property type="entry name" value="SpoIIE"/>
    <property type="match status" value="1"/>
</dbReference>
<organism evidence="3">
    <name type="scientific">marine metagenome</name>
    <dbReference type="NCBI Taxonomy" id="408172"/>
    <lineage>
        <taxon>unclassified sequences</taxon>
        <taxon>metagenomes</taxon>
        <taxon>ecological metagenomes</taxon>
    </lineage>
</organism>
<dbReference type="SUPFAM" id="SSF81606">
    <property type="entry name" value="PP2C-like"/>
    <property type="match status" value="1"/>
</dbReference>
<accession>A0A382HQ47</accession>
<evidence type="ECO:0000256" key="1">
    <source>
        <dbReference type="ARBA" id="ARBA00022801"/>
    </source>
</evidence>
<dbReference type="InterPro" id="IPR052016">
    <property type="entry name" value="Bact_Sigma-Reg"/>
</dbReference>
<dbReference type="PANTHER" id="PTHR43156">
    <property type="entry name" value="STAGE II SPORULATION PROTEIN E-RELATED"/>
    <property type="match status" value="1"/>
</dbReference>
<dbReference type="InterPro" id="IPR001932">
    <property type="entry name" value="PPM-type_phosphatase-like_dom"/>
</dbReference>
<dbReference type="Gene3D" id="3.30.750.24">
    <property type="entry name" value="STAS domain"/>
    <property type="match status" value="1"/>
</dbReference>
<reference evidence="3" key="1">
    <citation type="submission" date="2018-05" db="EMBL/GenBank/DDBJ databases">
        <authorList>
            <person name="Lanie J.A."/>
            <person name="Ng W.-L."/>
            <person name="Kazmierczak K.M."/>
            <person name="Andrzejewski T.M."/>
            <person name="Davidsen T.M."/>
            <person name="Wayne K.J."/>
            <person name="Tettelin H."/>
            <person name="Glass J.I."/>
            <person name="Rusch D."/>
            <person name="Podicherti R."/>
            <person name="Tsui H.-C.T."/>
            <person name="Winkler M.E."/>
        </authorList>
    </citation>
    <scope>NUCLEOTIDE SEQUENCE</scope>
</reference>
<proteinExistence type="predicted"/>
<dbReference type="InterPro" id="IPR036457">
    <property type="entry name" value="PPM-type-like_dom_sf"/>
</dbReference>
<dbReference type="Gene3D" id="3.60.40.10">
    <property type="entry name" value="PPM-type phosphatase domain"/>
    <property type="match status" value="1"/>
</dbReference>
<dbReference type="AlphaFoldDB" id="A0A382HQ47"/>
<protein>
    <recommendedName>
        <fullName evidence="2">STAS domain-containing protein</fullName>
    </recommendedName>
</protein>